<dbReference type="AlphaFoldDB" id="A0A9D4FDW5"/>
<gene>
    <name evidence="1" type="ORF">DPMN_150760</name>
</gene>
<proteinExistence type="predicted"/>
<accession>A0A9D4FDW5</accession>
<comment type="caution">
    <text evidence="1">The sequence shown here is derived from an EMBL/GenBank/DDBJ whole genome shotgun (WGS) entry which is preliminary data.</text>
</comment>
<organism evidence="1 2">
    <name type="scientific">Dreissena polymorpha</name>
    <name type="common">Zebra mussel</name>
    <name type="synonym">Mytilus polymorpha</name>
    <dbReference type="NCBI Taxonomy" id="45954"/>
    <lineage>
        <taxon>Eukaryota</taxon>
        <taxon>Metazoa</taxon>
        <taxon>Spiralia</taxon>
        <taxon>Lophotrochozoa</taxon>
        <taxon>Mollusca</taxon>
        <taxon>Bivalvia</taxon>
        <taxon>Autobranchia</taxon>
        <taxon>Heteroconchia</taxon>
        <taxon>Euheterodonta</taxon>
        <taxon>Imparidentia</taxon>
        <taxon>Neoheterodontei</taxon>
        <taxon>Myida</taxon>
        <taxon>Dreissenoidea</taxon>
        <taxon>Dreissenidae</taxon>
        <taxon>Dreissena</taxon>
    </lineage>
</organism>
<evidence type="ECO:0000313" key="1">
    <source>
        <dbReference type="EMBL" id="KAH3797184.1"/>
    </source>
</evidence>
<sequence>MPEKSITSQYAAILSALRRFAGGTAAGVASGSGAGTGSGAVSGTGAVSAWPFYAAWLFVHSPVPDRPPPASPISLSVPVPLLLAPLVFARHDLYPIL</sequence>
<keyword evidence="2" id="KW-1185">Reference proteome</keyword>
<name>A0A9D4FDW5_DREPO</name>
<evidence type="ECO:0000313" key="2">
    <source>
        <dbReference type="Proteomes" id="UP000828390"/>
    </source>
</evidence>
<protein>
    <submittedName>
        <fullName evidence="1">Uncharacterized protein</fullName>
    </submittedName>
</protein>
<dbReference type="Proteomes" id="UP000828390">
    <property type="component" value="Unassembled WGS sequence"/>
</dbReference>
<reference evidence="1" key="2">
    <citation type="submission" date="2020-11" db="EMBL/GenBank/DDBJ databases">
        <authorList>
            <person name="McCartney M.A."/>
            <person name="Auch B."/>
            <person name="Kono T."/>
            <person name="Mallez S."/>
            <person name="Becker A."/>
            <person name="Gohl D.M."/>
            <person name="Silverstein K.A.T."/>
            <person name="Koren S."/>
            <person name="Bechman K.B."/>
            <person name="Herman A."/>
            <person name="Abrahante J.E."/>
            <person name="Garbe J."/>
        </authorList>
    </citation>
    <scope>NUCLEOTIDE SEQUENCE</scope>
    <source>
        <strain evidence="1">Duluth1</strain>
        <tissue evidence="1">Whole animal</tissue>
    </source>
</reference>
<dbReference type="EMBL" id="JAIWYP010000007">
    <property type="protein sequence ID" value="KAH3797184.1"/>
    <property type="molecule type" value="Genomic_DNA"/>
</dbReference>
<reference evidence="1" key="1">
    <citation type="journal article" date="2019" name="bioRxiv">
        <title>The Genome of the Zebra Mussel, Dreissena polymorpha: A Resource for Invasive Species Research.</title>
        <authorList>
            <person name="McCartney M.A."/>
            <person name="Auch B."/>
            <person name="Kono T."/>
            <person name="Mallez S."/>
            <person name="Zhang Y."/>
            <person name="Obille A."/>
            <person name="Becker A."/>
            <person name="Abrahante J.E."/>
            <person name="Garbe J."/>
            <person name="Badalamenti J.P."/>
            <person name="Herman A."/>
            <person name="Mangelson H."/>
            <person name="Liachko I."/>
            <person name="Sullivan S."/>
            <person name="Sone E.D."/>
            <person name="Koren S."/>
            <person name="Silverstein K.A.T."/>
            <person name="Beckman K.B."/>
            <person name="Gohl D.M."/>
        </authorList>
    </citation>
    <scope>NUCLEOTIDE SEQUENCE</scope>
    <source>
        <strain evidence="1">Duluth1</strain>
        <tissue evidence="1">Whole animal</tissue>
    </source>
</reference>